<proteinExistence type="predicted"/>
<gene>
    <name evidence="1" type="ORF">GCM10011380_34180</name>
</gene>
<dbReference type="EMBL" id="BMIH01000006">
    <property type="protein sequence ID" value="GGB41932.1"/>
    <property type="molecule type" value="Genomic_DNA"/>
</dbReference>
<dbReference type="AlphaFoldDB" id="A0A916TFE1"/>
<keyword evidence="2" id="KW-1185">Reference proteome</keyword>
<protein>
    <recommendedName>
        <fullName evidence="3">CHAT domain-containing protein</fullName>
    </recommendedName>
</protein>
<name>A0A916TFE1_9SPHN</name>
<sequence length="1022" mass="109890">MSLIEGDADFSDLQKWVLKLVVLERANLRDEVSRILDESGDIISDLRSENLLGVARIAAGVDRDDFAQDLVERALPHLIAANDLEEALKVARDTRRRPLIEATRERLRGLYPSSELLKSVDAREAAQEGRYGEAAGLLEKASDDREREIGEVFGLLAKGNEGSGLDDPGKLAADLSRGKPDWRSDIQREIMLSLERASRRDDAVEMLLHGDVAWDETWFVFARGLLSRSLNSDSGIVDRAAMSRMMDVCAAFLAEHPAAGYARTSVADLLDADNAGVAGIAVMVMNVVEKALRQPDPVPGAEKESAGLDDMGRLPKAMQRVLRWLAKEGEGVIVPGRHFVPREVLREDPDAFLHGILVMVDRHAPEPDDPVEETLLRQFGAVAISAAPMAEDPDADLPVLRGTAVKASMSGRPQLARDIAELVLLVAGDRPDRRRAAFAAFADIYARVGKYREALLVLAAAFELPSSRTWREMWEERSVLLRILRDLGVADAAVDVVTSLREVAKGIPEAKGYGSRLDTLELHAQLRRSQVGEKDAWTAGRLLEAAVMNAEAVLEAGDEALPAAVMLRQLVDRAEEEGVEIPVAATTAMESLNDRLAPPHRTLVSAAGRLPEAALVASIAGRIAPARYNDDVSYDLRLARTMASRLARAAAVNGDPLSFAYALEVLGSQGVGVHGTGPEVKAAERLLSAPEQPLAVATEIAALGVPVVGMALDGDGLMMMTVDATGPTPPVAVGKEVFDPAQIRVWQQAWPRRYGKPGLPVEQFRGATDRLGIPTLPERAIILSGDLSPMPPNVLTVGDDLAGTSRSLAMAPSLSWLKASIRSARVGDGSAAAWIPVGADGYYMDTLSLMSGEVEDVLEKAGIPLHTQSAVPIEMASADLAIVGAHGGLAESNRFFQGVSDDKAQQTDLRHMVDALRSSRVVLLFVCSGGRLDQHPESGGVVGIAHRLLDKGVDAVISPAWPIPFNMVRPWLGSFLAKWKDDVPLLDAYGAANAEVAAATSMDLSRSLAMSLYGNPFLKRLG</sequence>
<reference evidence="1" key="2">
    <citation type="submission" date="2020-09" db="EMBL/GenBank/DDBJ databases">
        <authorList>
            <person name="Sun Q."/>
            <person name="Zhou Y."/>
        </authorList>
    </citation>
    <scope>NUCLEOTIDE SEQUENCE</scope>
    <source>
        <strain evidence="1">CGMCC 1.15330</strain>
    </source>
</reference>
<dbReference type="RefSeq" id="WP_188660877.1">
    <property type="nucleotide sequence ID" value="NZ_BMIH01000006.1"/>
</dbReference>
<evidence type="ECO:0000313" key="2">
    <source>
        <dbReference type="Proteomes" id="UP000623067"/>
    </source>
</evidence>
<evidence type="ECO:0000313" key="1">
    <source>
        <dbReference type="EMBL" id="GGB41932.1"/>
    </source>
</evidence>
<evidence type="ECO:0008006" key="3">
    <source>
        <dbReference type="Google" id="ProtNLM"/>
    </source>
</evidence>
<comment type="caution">
    <text evidence="1">The sequence shown here is derived from an EMBL/GenBank/DDBJ whole genome shotgun (WGS) entry which is preliminary data.</text>
</comment>
<organism evidence="1 2">
    <name type="scientific">Sphingomonas metalli</name>
    <dbReference type="NCBI Taxonomy" id="1779358"/>
    <lineage>
        <taxon>Bacteria</taxon>
        <taxon>Pseudomonadati</taxon>
        <taxon>Pseudomonadota</taxon>
        <taxon>Alphaproteobacteria</taxon>
        <taxon>Sphingomonadales</taxon>
        <taxon>Sphingomonadaceae</taxon>
        <taxon>Sphingomonas</taxon>
    </lineage>
</organism>
<accession>A0A916TFE1</accession>
<dbReference type="Proteomes" id="UP000623067">
    <property type="component" value="Unassembled WGS sequence"/>
</dbReference>
<reference evidence="1" key="1">
    <citation type="journal article" date="2014" name="Int. J. Syst. Evol. Microbiol.">
        <title>Complete genome sequence of Corynebacterium casei LMG S-19264T (=DSM 44701T), isolated from a smear-ripened cheese.</title>
        <authorList>
            <consortium name="US DOE Joint Genome Institute (JGI-PGF)"/>
            <person name="Walter F."/>
            <person name="Albersmeier A."/>
            <person name="Kalinowski J."/>
            <person name="Ruckert C."/>
        </authorList>
    </citation>
    <scope>NUCLEOTIDE SEQUENCE</scope>
    <source>
        <strain evidence="1">CGMCC 1.15330</strain>
    </source>
</reference>